<accession>A0ABN9UA22</accession>
<feature type="region of interest" description="Disordered" evidence="1">
    <location>
        <begin position="1"/>
        <end position="92"/>
    </location>
</feature>
<protein>
    <submittedName>
        <fullName evidence="2">Uncharacterized protein</fullName>
    </submittedName>
</protein>
<comment type="caution">
    <text evidence="2">The sequence shown here is derived from an EMBL/GenBank/DDBJ whole genome shotgun (WGS) entry which is preliminary data.</text>
</comment>
<dbReference type="EMBL" id="CAUYUJ010015605">
    <property type="protein sequence ID" value="CAK0856123.1"/>
    <property type="molecule type" value="Genomic_DNA"/>
</dbReference>
<evidence type="ECO:0000313" key="3">
    <source>
        <dbReference type="Proteomes" id="UP001189429"/>
    </source>
</evidence>
<organism evidence="2 3">
    <name type="scientific">Prorocentrum cordatum</name>
    <dbReference type="NCBI Taxonomy" id="2364126"/>
    <lineage>
        <taxon>Eukaryota</taxon>
        <taxon>Sar</taxon>
        <taxon>Alveolata</taxon>
        <taxon>Dinophyceae</taxon>
        <taxon>Prorocentrales</taxon>
        <taxon>Prorocentraceae</taxon>
        <taxon>Prorocentrum</taxon>
    </lineage>
</organism>
<gene>
    <name evidence="2" type="ORF">PCOR1329_LOCUS46585</name>
</gene>
<proteinExistence type="predicted"/>
<sequence>MTRGTQLDRLPGGEGRRGGSRSQGAAPAPAPELPSCRPGADGPPGLPADPAEGGSGPPCREVPLPALHRPGCQAPGPLAGVPPAREGAAAGDSQASVALACPEEASAQSRRTPLSSKAYAYVPAAVPTAEARAPRRSRQAPRARCGQWQDPTTVMMRNLPYCYTRKRLIDLFDSLGFSGK</sequence>
<name>A0ABN9UA22_9DINO</name>
<evidence type="ECO:0000256" key="1">
    <source>
        <dbReference type="SAM" id="MobiDB-lite"/>
    </source>
</evidence>
<reference evidence="2" key="1">
    <citation type="submission" date="2023-10" db="EMBL/GenBank/DDBJ databases">
        <authorList>
            <person name="Chen Y."/>
            <person name="Shah S."/>
            <person name="Dougan E. K."/>
            <person name="Thang M."/>
            <person name="Chan C."/>
        </authorList>
    </citation>
    <scope>NUCLEOTIDE SEQUENCE [LARGE SCALE GENOMIC DNA]</scope>
</reference>
<evidence type="ECO:0000313" key="2">
    <source>
        <dbReference type="EMBL" id="CAK0856123.1"/>
    </source>
</evidence>
<keyword evidence="3" id="KW-1185">Reference proteome</keyword>
<dbReference type="Proteomes" id="UP001189429">
    <property type="component" value="Unassembled WGS sequence"/>
</dbReference>